<name>A0A4Z2IF20_9TELE</name>
<protein>
    <submittedName>
        <fullName evidence="1">Uncharacterized protein</fullName>
    </submittedName>
</protein>
<sequence>MIVLQTLNIAELNDKAIARISISIEQDVTHLLHHHLNLLSFSCGYLRPQKAPPDTCQGCCDASTSSGLKSRAVVGV</sequence>
<organism evidence="1 2">
    <name type="scientific">Liparis tanakae</name>
    <name type="common">Tanaka's snailfish</name>
    <dbReference type="NCBI Taxonomy" id="230148"/>
    <lineage>
        <taxon>Eukaryota</taxon>
        <taxon>Metazoa</taxon>
        <taxon>Chordata</taxon>
        <taxon>Craniata</taxon>
        <taxon>Vertebrata</taxon>
        <taxon>Euteleostomi</taxon>
        <taxon>Actinopterygii</taxon>
        <taxon>Neopterygii</taxon>
        <taxon>Teleostei</taxon>
        <taxon>Neoteleostei</taxon>
        <taxon>Acanthomorphata</taxon>
        <taxon>Eupercaria</taxon>
        <taxon>Perciformes</taxon>
        <taxon>Cottioidei</taxon>
        <taxon>Cottales</taxon>
        <taxon>Liparidae</taxon>
        <taxon>Liparis</taxon>
    </lineage>
</organism>
<gene>
    <name evidence="1" type="ORF">EYF80_013817</name>
</gene>
<accession>A0A4Z2IF20</accession>
<dbReference type="EMBL" id="SRLO01000097">
    <property type="protein sequence ID" value="TNN76054.1"/>
    <property type="molecule type" value="Genomic_DNA"/>
</dbReference>
<evidence type="ECO:0000313" key="1">
    <source>
        <dbReference type="EMBL" id="TNN76054.1"/>
    </source>
</evidence>
<dbReference type="Proteomes" id="UP000314294">
    <property type="component" value="Unassembled WGS sequence"/>
</dbReference>
<reference evidence="1 2" key="1">
    <citation type="submission" date="2019-03" db="EMBL/GenBank/DDBJ databases">
        <title>First draft genome of Liparis tanakae, snailfish: a comprehensive survey of snailfish specific genes.</title>
        <authorList>
            <person name="Kim W."/>
            <person name="Song I."/>
            <person name="Jeong J.-H."/>
            <person name="Kim D."/>
            <person name="Kim S."/>
            <person name="Ryu S."/>
            <person name="Song J.Y."/>
            <person name="Lee S.K."/>
        </authorList>
    </citation>
    <scope>NUCLEOTIDE SEQUENCE [LARGE SCALE GENOMIC DNA]</scope>
    <source>
        <tissue evidence="1">Muscle</tissue>
    </source>
</reference>
<proteinExistence type="predicted"/>
<keyword evidence="2" id="KW-1185">Reference proteome</keyword>
<comment type="caution">
    <text evidence="1">The sequence shown here is derived from an EMBL/GenBank/DDBJ whole genome shotgun (WGS) entry which is preliminary data.</text>
</comment>
<evidence type="ECO:0000313" key="2">
    <source>
        <dbReference type="Proteomes" id="UP000314294"/>
    </source>
</evidence>
<dbReference type="AlphaFoldDB" id="A0A4Z2IF20"/>